<dbReference type="GO" id="GO:0006352">
    <property type="term" value="P:DNA-templated transcription initiation"/>
    <property type="evidence" value="ECO:0007669"/>
    <property type="project" value="InterPro"/>
</dbReference>
<comment type="function">
    <text evidence="14">Part of a specialized transcription system that mediates the transcription of most ribosomal proteins through the 5'-TCT-3' motif which is a core promoter element at these genes. Seems to also mediate the transcription of NF1. Does not bind the TATA box.</text>
</comment>
<dbReference type="Gene3D" id="3.30.310.10">
    <property type="entry name" value="TATA-Binding Protein"/>
    <property type="match status" value="2"/>
</dbReference>
<evidence type="ECO:0000313" key="17">
    <source>
        <dbReference type="Proteomes" id="UP000472240"/>
    </source>
</evidence>
<dbReference type="CDD" id="cd04517">
    <property type="entry name" value="TLF"/>
    <property type="match status" value="1"/>
</dbReference>
<evidence type="ECO:0000256" key="9">
    <source>
        <dbReference type="ARBA" id="ARBA00023242"/>
    </source>
</evidence>
<sequence length="225" mass="24826">MFLRVWSIYCRGEAAAAPYPEQQSEKDGARASGAPSNGPGREFHGDWGACPPHHHPCPPAYPSRPTQPAAALPPRPLPPPPLPTKVLMKLRKPRITATIWSSGKIICTGATSEEEAKFGARRLARSLQKLGFQVIFTDFKVVNVLAVCNMPFEIRLPEFTKNNRPHASYEPELHPAVCYRIKSLRATLQIFSTGSITVTGPNVKAVATAVEQIYPFVFESRKEIL</sequence>
<dbReference type="PANTHER" id="PTHR10126">
    <property type="entry name" value="TATA-BOX BINDING PROTEIN"/>
    <property type="match status" value="1"/>
</dbReference>
<keyword evidence="5" id="KW-0963">Cytoplasm</keyword>
<evidence type="ECO:0000256" key="1">
    <source>
        <dbReference type="ARBA" id="ARBA00004123"/>
    </source>
</evidence>
<dbReference type="InterPro" id="IPR015445">
    <property type="entry name" value="TBP-like"/>
</dbReference>
<dbReference type="GO" id="GO:0000979">
    <property type="term" value="F:RNA polymerase II core promoter sequence-specific DNA binding"/>
    <property type="evidence" value="ECO:0007669"/>
    <property type="project" value="Ensembl"/>
</dbReference>
<dbReference type="GO" id="GO:0005672">
    <property type="term" value="C:transcription factor TFIIA complex"/>
    <property type="evidence" value="ECO:0007669"/>
    <property type="project" value="Ensembl"/>
</dbReference>
<dbReference type="FunFam" id="3.30.310.10:FF:000005">
    <property type="entry name" value="TATA box-binding protein-like 1"/>
    <property type="match status" value="1"/>
</dbReference>
<dbReference type="Proteomes" id="UP000472240">
    <property type="component" value="Chromosome 3"/>
</dbReference>
<accession>A0A671E329</accession>
<reference evidence="17" key="3">
    <citation type="submission" date="2018-12" db="EMBL/GenBank/DDBJ databases">
        <title>G10K-VGP greater horseshoe bat female genome, primary haplotype.</title>
        <authorList>
            <person name="Teeling E."/>
            <person name="Myers G."/>
            <person name="Vernes S."/>
            <person name="Pippel M."/>
            <person name="Winkler S."/>
            <person name="Fedrigo O."/>
            <person name="Rhie A."/>
            <person name="Koren S."/>
            <person name="Phillippy A."/>
            <person name="Lewin H."/>
            <person name="Damas J."/>
            <person name="Howe K."/>
            <person name="Mountcastle J."/>
            <person name="Jarvis E.D."/>
        </authorList>
    </citation>
    <scope>NUCLEOTIDE SEQUENCE [LARGE SCALE GENOMIC DNA]</scope>
</reference>
<keyword evidence="17" id="KW-1185">Reference proteome</keyword>
<keyword evidence="9" id="KW-0539">Nucleus</keyword>
<dbReference type="SUPFAM" id="SSF55945">
    <property type="entry name" value="TATA-box binding protein-like"/>
    <property type="match status" value="2"/>
</dbReference>
<evidence type="ECO:0000256" key="8">
    <source>
        <dbReference type="ARBA" id="ARBA00023163"/>
    </source>
</evidence>
<keyword evidence="7" id="KW-0238">DNA-binding</keyword>
<reference evidence="16" key="5">
    <citation type="submission" date="2025-09" db="UniProtKB">
        <authorList>
            <consortium name="Ensembl"/>
        </authorList>
    </citation>
    <scope>IDENTIFICATION</scope>
</reference>
<feature type="region of interest" description="Disordered" evidence="15">
    <location>
        <begin position="17"/>
        <end position="49"/>
    </location>
</feature>
<evidence type="ECO:0000256" key="4">
    <source>
        <dbReference type="ARBA" id="ARBA00011508"/>
    </source>
</evidence>
<feature type="region of interest" description="Disordered" evidence="15">
    <location>
        <begin position="58"/>
        <end position="77"/>
    </location>
</feature>
<dbReference type="InterPro" id="IPR000814">
    <property type="entry name" value="TBP"/>
</dbReference>
<name>A0A671E329_RHIFE</name>
<evidence type="ECO:0000256" key="3">
    <source>
        <dbReference type="ARBA" id="ARBA00005560"/>
    </source>
</evidence>
<comment type="similarity">
    <text evidence="3">Belongs to the TBP family.</text>
</comment>
<dbReference type="GO" id="GO:0005737">
    <property type="term" value="C:cytoplasm"/>
    <property type="evidence" value="ECO:0007669"/>
    <property type="project" value="UniProtKB-SubCell"/>
</dbReference>
<evidence type="ECO:0000256" key="11">
    <source>
        <dbReference type="ARBA" id="ARBA00030768"/>
    </source>
</evidence>
<dbReference type="GO" id="GO:0007289">
    <property type="term" value="P:spermatid nucleus differentiation"/>
    <property type="evidence" value="ECO:0007669"/>
    <property type="project" value="Ensembl"/>
</dbReference>
<dbReference type="InterPro" id="IPR012295">
    <property type="entry name" value="TBP_dom_sf"/>
</dbReference>
<comment type="subcellular location">
    <subcellularLocation>
        <location evidence="2">Cytoplasm</location>
    </subcellularLocation>
    <subcellularLocation>
        <location evidence="1">Nucleus</location>
    </subcellularLocation>
</comment>
<evidence type="ECO:0000313" key="16">
    <source>
        <dbReference type="Ensembl" id="ENSRFEP00010004977.1"/>
    </source>
</evidence>
<dbReference type="FunFam" id="3.30.310.10:FF:000009">
    <property type="entry name" value="TatA box-binding protein-like protein 1"/>
    <property type="match status" value="1"/>
</dbReference>
<dbReference type="GeneTree" id="ENSGT00940000155712"/>
<organism evidence="16 17">
    <name type="scientific">Rhinolophus ferrumequinum</name>
    <name type="common">Greater horseshoe bat</name>
    <dbReference type="NCBI Taxonomy" id="59479"/>
    <lineage>
        <taxon>Eukaryota</taxon>
        <taxon>Metazoa</taxon>
        <taxon>Chordata</taxon>
        <taxon>Craniata</taxon>
        <taxon>Vertebrata</taxon>
        <taxon>Euteleostomi</taxon>
        <taxon>Mammalia</taxon>
        <taxon>Eutheria</taxon>
        <taxon>Laurasiatheria</taxon>
        <taxon>Chiroptera</taxon>
        <taxon>Yinpterochiroptera</taxon>
        <taxon>Rhinolophoidea</taxon>
        <taxon>Rhinolophidae</taxon>
        <taxon>Rhinolophinae</taxon>
        <taxon>Rhinolophus</taxon>
    </lineage>
</organism>
<dbReference type="GO" id="GO:0001675">
    <property type="term" value="P:acrosome assembly"/>
    <property type="evidence" value="ECO:0007669"/>
    <property type="project" value="Ensembl"/>
</dbReference>
<evidence type="ECO:0000256" key="5">
    <source>
        <dbReference type="ARBA" id="ARBA00022490"/>
    </source>
</evidence>
<protein>
    <recommendedName>
        <fullName evidence="10">TATA box-binding protein-like 1</fullName>
    </recommendedName>
    <alternativeName>
        <fullName evidence="11">TATA box-binding protein-related factor 2</fullName>
    </alternativeName>
    <alternativeName>
        <fullName evidence="13">TBP-like factor</fullName>
    </alternativeName>
    <alternativeName>
        <fullName evidence="12">TBP-related protein</fullName>
    </alternativeName>
</protein>
<reference evidence="16 17" key="2">
    <citation type="journal article" date="2018" name="Annu Rev Anim Biosci">
        <title>Bat Biology, Genomes, and the Bat1K Project: To Generate Chromosome-Level Genomes for All Living Bat Species.</title>
        <authorList>
            <person name="Teeling E.C."/>
            <person name="Vernes S.C."/>
            <person name="Davalos L.M."/>
            <person name="Ray D.A."/>
            <person name="Gilbert M.T.P."/>
            <person name="Myers E."/>
        </authorList>
    </citation>
    <scope>NUCLEOTIDE SEQUENCE</scope>
</reference>
<dbReference type="GO" id="GO:0016251">
    <property type="term" value="F:RNA polymerase II general transcription initiation factor activity"/>
    <property type="evidence" value="ECO:0007669"/>
    <property type="project" value="Ensembl"/>
</dbReference>
<reference evidence="16" key="4">
    <citation type="submission" date="2025-08" db="UniProtKB">
        <authorList>
            <consortium name="Ensembl"/>
        </authorList>
    </citation>
    <scope>IDENTIFICATION</scope>
</reference>
<reference evidence="16 17" key="1">
    <citation type="journal article" date="2015" name="Annu Rev Anim Biosci">
        <title>The Genome 10K Project: a way forward.</title>
        <authorList>
            <person name="Koepfli K.P."/>
            <person name="Paten B."/>
            <person name="O'Brien S.J."/>
            <person name="Koepfli K.P."/>
            <person name="Paten B."/>
            <person name="Antunes A."/>
            <person name="Belov K."/>
            <person name="Bustamante C."/>
            <person name="Castoe T.A."/>
            <person name="Clawson H."/>
            <person name="Crawford A.J."/>
            <person name="Diekhans M."/>
            <person name="Distel D."/>
            <person name="Durbin R."/>
            <person name="Earl D."/>
            <person name="Fujita M.K."/>
            <person name="Gamble T."/>
            <person name="Georges A."/>
            <person name="Gemmell N."/>
            <person name="Gilbert M.T."/>
            <person name="Graves J.M."/>
            <person name="Green R.E."/>
            <person name="Hickey G."/>
            <person name="Jarvis E.D."/>
            <person name="Johnson W."/>
            <person name="Komissarov A."/>
            <person name="Korf I."/>
            <person name="Kuhn R."/>
            <person name="Larkin D.M."/>
            <person name="Lewin H."/>
            <person name="Lopez J.V."/>
            <person name="Ma J."/>
            <person name="Marques-Bonet T."/>
            <person name="Miller W."/>
            <person name="Murphy R."/>
            <person name="Pevzner P."/>
            <person name="Shapiro B."/>
            <person name="Steiner C."/>
            <person name="Tamazian G."/>
            <person name="Venkatesh B."/>
            <person name="Wang J."/>
            <person name="Wayne R."/>
            <person name="Wiley E."/>
            <person name="Yang H."/>
            <person name="Zhang G."/>
            <person name="Haussler D."/>
            <person name="Ryder O."/>
            <person name="O'Brien S.J."/>
        </authorList>
    </citation>
    <scope>NUCLEOTIDE SEQUENCE</scope>
</reference>
<evidence type="ECO:0000256" key="13">
    <source>
        <dbReference type="ARBA" id="ARBA00033173"/>
    </source>
</evidence>
<dbReference type="Ensembl" id="ENSRFET00010005445.1">
    <property type="protein sequence ID" value="ENSRFEP00010004977.1"/>
    <property type="gene ID" value="ENSRFEG00010003438.1"/>
</dbReference>
<evidence type="ECO:0000256" key="6">
    <source>
        <dbReference type="ARBA" id="ARBA00023015"/>
    </source>
</evidence>
<keyword evidence="6" id="KW-0805">Transcription regulation</keyword>
<dbReference type="FunCoup" id="A0A671E329">
    <property type="interactions" value="1889"/>
</dbReference>
<dbReference type="PRINTS" id="PR00686">
    <property type="entry name" value="TIFACTORIID"/>
</dbReference>
<comment type="subunit">
    <text evidence="4">Binds TFIIA and TFIIB.</text>
</comment>
<dbReference type="GO" id="GO:0006235">
    <property type="term" value="P:dTTP biosynthetic process"/>
    <property type="evidence" value="ECO:0007669"/>
    <property type="project" value="Ensembl"/>
</dbReference>
<evidence type="ECO:0000256" key="2">
    <source>
        <dbReference type="ARBA" id="ARBA00004496"/>
    </source>
</evidence>
<evidence type="ECO:0000256" key="14">
    <source>
        <dbReference type="ARBA" id="ARBA00045512"/>
    </source>
</evidence>
<proteinExistence type="inferred from homology"/>
<evidence type="ECO:0000256" key="15">
    <source>
        <dbReference type="SAM" id="MobiDB-lite"/>
    </source>
</evidence>
<dbReference type="InParanoid" id="A0A671E329"/>
<dbReference type="AlphaFoldDB" id="A0A671E329"/>
<gene>
    <name evidence="16" type="primary">TBPL1</name>
</gene>
<dbReference type="GO" id="GO:0001673">
    <property type="term" value="C:male germ cell nucleus"/>
    <property type="evidence" value="ECO:0007669"/>
    <property type="project" value="Ensembl"/>
</dbReference>
<evidence type="ECO:0000256" key="12">
    <source>
        <dbReference type="ARBA" id="ARBA00031045"/>
    </source>
</evidence>
<evidence type="ECO:0000256" key="7">
    <source>
        <dbReference type="ARBA" id="ARBA00023125"/>
    </source>
</evidence>
<dbReference type="Pfam" id="PF00352">
    <property type="entry name" value="TBP"/>
    <property type="match status" value="2"/>
</dbReference>
<keyword evidence="8" id="KW-0804">Transcription</keyword>
<evidence type="ECO:0000256" key="10">
    <source>
        <dbReference type="ARBA" id="ARBA00023474"/>
    </source>
</evidence>